<evidence type="ECO:0000256" key="2">
    <source>
        <dbReference type="ARBA" id="ARBA00022771"/>
    </source>
</evidence>
<keyword evidence="5" id="KW-0472">Membrane</keyword>
<feature type="region of interest" description="Disordered" evidence="4">
    <location>
        <begin position="360"/>
        <end position="403"/>
    </location>
</feature>
<dbReference type="PANTHER" id="PTHR20893">
    <property type="entry name" value="LD08641P"/>
    <property type="match status" value="1"/>
</dbReference>
<feature type="region of interest" description="Disordered" evidence="4">
    <location>
        <begin position="1"/>
        <end position="22"/>
    </location>
</feature>
<feature type="transmembrane region" description="Helical" evidence="5">
    <location>
        <begin position="321"/>
        <end position="342"/>
    </location>
</feature>
<accession>A0A0S4JEF2</accession>
<feature type="region of interest" description="Disordered" evidence="4">
    <location>
        <begin position="996"/>
        <end position="1026"/>
    </location>
</feature>
<feature type="domain" description="RING-CH-type" evidence="6">
    <location>
        <begin position="22"/>
        <end position="93"/>
    </location>
</feature>
<keyword evidence="3" id="KW-0862">Zinc</keyword>
<dbReference type="Proteomes" id="UP000051952">
    <property type="component" value="Unassembled WGS sequence"/>
</dbReference>
<gene>
    <name evidence="7" type="ORF">BSAL_14990</name>
</gene>
<evidence type="ECO:0000313" key="7">
    <source>
        <dbReference type="EMBL" id="CUG88353.1"/>
    </source>
</evidence>
<feature type="compositionally biased region" description="Basic and acidic residues" evidence="4">
    <location>
        <begin position="1"/>
        <end position="10"/>
    </location>
</feature>
<keyword evidence="2" id="KW-0863">Zinc-finger</keyword>
<protein>
    <submittedName>
        <fullName evidence="7">Zinc finger protein, putative</fullName>
    </submittedName>
</protein>
<proteinExistence type="predicted"/>
<dbReference type="PROSITE" id="PS51292">
    <property type="entry name" value="ZF_RING_CH"/>
    <property type="match status" value="1"/>
</dbReference>
<feature type="region of interest" description="Disordered" evidence="4">
    <location>
        <begin position="892"/>
        <end position="912"/>
    </location>
</feature>
<dbReference type="AlphaFoldDB" id="A0A0S4JEF2"/>
<evidence type="ECO:0000256" key="1">
    <source>
        <dbReference type="ARBA" id="ARBA00022723"/>
    </source>
</evidence>
<feature type="compositionally biased region" description="Polar residues" evidence="4">
    <location>
        <begin position="1009"/>
        <end position="1020"/>
    </location>
</feature>
<keyword evidence="8" id="KW-1185">Reference proteome</keyword>
<feature type="region of interest" description="Disordered" evidence="4">
    <location>
        <begin position="450"/>
        <end position="481"/>
    </location>
</feature>
<dbReference type="Pfam" id="PF12906">
    <property type="entry name" value="RINGv"/>
    <property type="match status" value="1"/>
</dbReference>
<name>A0A0S4JEF2_BODSA</name>
<feature type="transmembrane region" description="Helical" evidence="5">
    <location>
        <begin position="220"/>
        <end position="243"/>
    </location>
</feature>
<dbReference type="VEuPathDB" id="TriTrypDB:BSAL_14990"/>
<feature type="transmembrane region" description="Helical" evidence="5">
    <location>
        <begin position="795"/>
        <end position="818"/>
    </location>
</feature>
<feature type="compositionally biased region" description="Low complexity" evidence="4">
    <location>
        <begin position="451"/>
        <end position="475"/>
    </location>
</feature>
<evidence type="ECO:0000256" key="4">
    <source>
        <dbReference type="SAM" id="MobiDB-lite"/>
    </source>
</evidence>
<dbReference type="SUPFAM" id="SSF57850">
    <property type="entry name" value="RING/U-box"/>
    <property type="match status" value="1"/>
</dbReference>
<reference evidence="8" key="1">
    <citation type="submission" date="2015-09" db="EMBL/GenBank/DDBJ databases">
        <authorList>
            <consortium name="Pathogen Informatics"/>
        </authorList>
    </citation>
    <scope>NUCLEOTIDE SEQUENCE [LARGE SCALE GENOMIC DNA]</scope>
    <source>
        <strain evidence="8">Lake Konstanz</strain>
    </source>
</reference>
<keyword evidence="5" id="KW-0812">Transmembrane</keyword>
<sequence>MSAQSPEHELPASPPLAQQMPNQSSSVSHCWVCQGEATTSSSSDGAAAAVVVPHPVCACRGSLGTVHQRCIDEWVLVHQKPVCPSCGETYKIVEVRARSLFCTARSDQHIDDAEAAPASSSEQKSVASLERMRGRRLDDDIPRISDVLHYYGFITFPQWRRQQPVLLSSTSSSLSSSVASSSSSTWSADNTTTQANRRTLTLENVLLIWRFLVTPLLRRVTWWVMLFSWYWVAAPILYGRVYFFGLSYLFPPSSSGAANITTTSFESSLPTGTASTSGRNSTTTTTIKDIANAALGASLSSYLCNDVPPERSVVWSRMEEYQLGLEVIVVGLISACVFRGIISSYYRWLEFLKDGRGGVAGRQGQAAAGGEEDAHNDDAQAGAEEDDQHRHNHNNNNAREDPVDDATHVFTSIDRIHAALSWLLWNTVEWEVAAPTSEDLIDSEEEVVLEGTTTDTDVSPTTDGSTPTTTTTTSGRDGGTDHSDDDVIDLIWSHRRVESLQHHLQALATEFLVVSLFLTVFGYPNGGQKFIAAVCVCGAIIWRWNKPLRVVRDPLRRLSETFERRGEADTQKEKTLMFVTYMFDMLFFSILLPVCGGYVVHLALGPQLVQWPDVMEYLVFGLQDVNATANATITATTASSTTYFNTTLSSSSSSSLSAFESYLLTTSSTAAAVALDSHHSCSLPFSMGCRILFACLRLKDVLLYLVLYMPNSELPSVLSVLLHWFTGTLCLMTLVRYESSVMVPMFHPGVDLFFIRSVDVSDELAAEIPDFTLKFVLSQVFDADPLRVMRDFVRVLAIESVALGGFIAFPVQTLFYLLAIVSTMFPSVVDDEGAVSLQHDAILTPLSSPISLNSSGWAALPTDVASEFEVSRIIQQLDEIDMMSPLRDVHVSQESQQGYRRRRPQRLISDGGHTHRPFGLCVVDDEALPPSPADMDAIKAMIKSSSNYEAQRRALEVVMRLCSGSANHDFSSKNPYERLSQCFVALSFESMRSCLGEEEDSRESSPPSLATTKSTTTAHQRVQPVPTKPLHHRLSARFTVLYGWLLLTFVVALCAYPMQRLQLRLLLPPVMAIGGWSWLSLRERIHTKDCLNVLLPCRSSRREAASAKRKIVANLLHRRQQRRNQQQLHINGHRLYQQSRIITVCPRGLPCSTAGFC</sequence>
<evidence type="ECO:0000313" key="8">
    <source>
        <dbReference type="Proteomes" id="UP000051952"/>
    </source>
</evidence>
<dbReference type="SMART" id="SM00744">
    <property type="entry name" value="RINGv"/>
    <property type="match status" value="1"/>
</dbReference>
<feature type="transmembrane region" description="Helical" evidence="5">
    <location>
        <begin position="581"/>
        <end position="604"/>
    </location>
</feature>
<dbReference type="OrthoDB" id="264354at2759"/>
<evidence type="ECO:0000256" key="5">
    <source>
        <dbReference type="SAM" id="Phobius"/>
    </source>
</evidence>
<feature type="transmembrane region" description="Helical" evidence="5">
    <location>
        <begin position="1034"/>
        <end position="1056"/>
    </location>
</feature>
<keyword evidence="5" id="KW-1133">Transmembrane helix</keyword>
<organism evidence="7 8">
    <name type="scientific">Bodo saltans</name>
    <name type="common">Flagellated protozoan</name>
    <dbReference type="NCBI Taxonomy" id="75058"/>
    <lineage>
        <taxon>Eukaryota</taxon>
        <taxon>Discoba</taxon>
        <taxon>Euglenozoa</taxon>
        <taxon>Kinetoplastea</taxon>
        <taxon>Metakinetoplastina</taxon>
        <taxon>Eubodonida</taxon>
        <taxon>Bodonidae</taxon>
        <taxon>Bodo</taxon>
    </lineage>
</organism>
<dbReference type="PANTHER" id="PTHR20893:SF2">
    <property type="entry name" value="LD08641P"/>
    <property type="match status" value="1"/>
</dbReference>
<dbReference type="InterPro" id="IPR013083">
    <property type="entry name" value="Znf_RING/FYVE/PHD"/>
</dbReference>
<evidence type="ECO:0000256" key="3">
    <source>
        <dbReference type="ARBA" id="ARBA00022833"/>
    </source>
</evidence>
<dbReference type="Gene3D" id="3.30.40.10">
    <property type="entry name" value="Zinc/RING finger domain, C3HC4 (zinc finger)"/>
    <property type="match status" value="1"/>
</dbReference>
<dbReference type="GO" id="GO:0008270">
    <property type="term" value="F:zinc ion binding"/>
    <property type="evidence" value="ECO:0007669"/>
    <property type="project" value="UniProtKB-KW"/>
</dbReference>
<evidence type="ECO:0000259" key="6">
    <source>
        <dbReference type="PROSITE" id="PS51292"/>
    </source>
</evidence>
<keyword evidence="1" id="KW-0479">Metal-binding</keyword>
<dbReference type="InterPro" id="IPR011016">
    <property type="entry name" value="Znf_RING-CH"/>
</dbReference>
<dbReference type="EMBL" id="CYKH01001634">
    <property type="protein sequence ID" value="CUG88353.1"/>
    <property type="molecule type" value="Genomic_DNA"/>
</dbReference>